<proteinExistence type="predicted"/>
<protein>
    <submittedName>
        <fullName evidence="2">Putative secreted protein</fullName>
    </submittedName>
</protein>
<sequence>MAMLLIFFSSICVFGGYFCESRAYYCYNLQSISGFSFRCFLFFVFPHENLWLFTRLLFYLSTNSILSFYNNPKGRLNKLTGVSWISY</sequence>
<evidence type="ECO:0000256" key="1">
    <source>
        <dbReference type="SAM" id="SignalP"/>
    </source>
</evidence>
<accession>A0A7G3AGW7</accession>
<reference evidence="2" key="1">
    <citation type="journal article" date="2020" name="BMC">
        <title>Leishmania infection induces a limited differential gene expression in the sand fly midgut.</title>
        <authorList>
            <person name="Coutinho-Abreu I.V."/>
            <person name="Serafim T.D."/>
            <person name="Meneses C."/>
            <person name="Kamhawi S."/>
            <person name="Oliveira F."/>
            <person name="Valenzuela J.G."/>
        </authorList>
    </citation>
    <scope>NUCLEOTIDE SEQUENCE</scope>
    <source>
        <strain evidence="2">Jacobina</strain>
        <tissue evidence="2">Midgut</tissue>
    </source>
</reference>
<feature type="signal peptide" evidence="1">
    <location>
        <begin position="1"/>
        <end position="15"/>
    </location>
</feature>
<feature type="chain" id="PRO_5028915960" evidence="1">
    <location>
        <begin position="16"/>
        <end position="87"/>
    </location>
</feature>
<organism evidence="2">
    <name type="scientific">Lutzomyia longipalpis</name>
    <name type="common">Sand fly</name>
    <dbReference type="NCBI Taxonomy" id="7200"/>
    <lineage>
        <taxon>Eukaryota</taxon>
        <taxon>Metazoa</taxon>
        <taxon>Ecdysozoa</taxon>
        <taxon>Arthropoda</taxon>
        <taxon>Hexapoda</taxon>
        <taxon>Insecta</taxon>
        <taxon>Pterygota</taxon>
        <taxon>Neoptera</taxon>
        <taxon>Endopterygota</taxon>
        <taxon>Diptera</taxon>
        <taxon>Nematocera</taxon>
        <taxon>Psychodoidea</taxon>
        <taxon>Psychodidae</taxon>
        <taxon>Lutzomyia</taxon>
        <taxon>Lutzomyia</taxon>
    </lineage>
</organism>
<keyword evidence="1" id="KW-0732">Signal</keyword>
<dbReference type="AlphaFoldDB" id="A0A7G3AGW7"/>
<evidence type="ECO:0000313" key="2">
    <source>
        <dbReference type="EMBL" id="MBC1173481.1"/>
    </source>
</evidence>
<dbReference type="EMBL" id="GITU01004778">
    <property type="protein sequence ID" value="MBC1173481.1"/>
    <property type="molecule type" value="Transcribed_RNA"/>
</dbReference>
<name>A0A7G3AGW7_LUTLO</name>